<proteinExistence type="predicted"/>
<protein>
    <submittedName>
        <fullName evidence="1">Uncharacterized protein</fullName>
    </submittedName>
</protein>
<dbReference type="Proteomes" id="UP000593562">
    <property type="component" value="Unassembled WGS sequence"/>
</dbReference>
<name>A0A7J7CY95_TRIWF</name>
<dbReference type="EMBL" id="JAAARO010000012">
    <property type="protein sequence ID" value="KAF5739075.1"/>
    <property type="molecule type" value="Genomic_DNA"/>
</dbReference>
<evidence type="ECO:0000313" key="1">
    <source>
        <dbReference type="EMBL" id="KAF5739075.1"/>
    </source>
</evidence>
<organism evidence="1 2">
    <name type="scientific">Tripterygium wilfordii</name>
    <name type="common">Thunder God vine</name>
    <dbReference type="NCBI Taxonomy" id="458696"/>
    <lineage>
        <taxon>Eukaryota</taxon>
        <taxon>Viridiplantae</taxon>
        <taxon>Streptophyta</taxon>
        <taxon>Embryophyta</taxon>
        <taxon>Tracheophyta</taxon>
        <taxon>Spermatophyta</taxon>
        <taxon>Magnoliopsida</taxon>
        <taxon>eudicotyledons</taxon>
        <taxon>Gunneridae</taxon>
        <taxon>Pentapetalae</taxon>
        <taxon>rosids</taxon>
        <taxon>fabids</taxon>
        <taxon>Celastrales</taxon>
        <taxon>Celastraceae</taxon>
        <taxon>Tripterygium</taxon>
    </lineage>
</organism>
<sequence length="106" mass="11685">MKLSEVTAVVKLGLQAICVKKAKQGGLQLPAMAVICLLLHPDLATSAQKVTLVVAMMVFKFKIKEYLKRTIGNLRDEQTVTVKNLGHRWGAGRMYSDNQVKGVKMS</sequence>
<evidence type="ECO:0000313" key="2">
    <source>
        <dbReference type="Proteomes" id="UP000593562"/>
    </source>
</evidence>
<reference evidence="1 2" key="1">
    <citation type="journal article" date="2020" name="Nat. Commun.">
        <title>Genome of Tripterygium wilfordii and identification of cytochrome P450 involved in triptolide biosynthesis.</title>
        <authorList>
            <person name="Tu L."/>
            <person name="Su P."/>
            <person name="Zhang Z."/>
            <person name="Gao L."/>
            <person name="Wang J."/>
            <person name="Hu T."/>
            <person name="Zhou J."/>
            <person name="Zhang Y."/>
            <person name="Zhao Y."/>
            <person name="Liu Y."/>
            <person name="Song Y."/>
            <person name="Tong Y."/>
            <person name="Lu Y."/>
            <person name="Yang J."/>
            <person name="Xu C."/>
            <person name="Jia M."/>
            <person name="Peters R.J."/>
            <person name="Huang L."/>
            <person name="Gao W."/>
        </authorList>
    </citation>
    <scope>NUCLEOTIDE SEQUENCE [LARGE SCALE GENOMIC DNA]</scope>
    <source>
        <strain evidence="2">cv. XIE 37</strain>
        <tissue evidence="1">Leaf</tissue>
    </source>
</reference>
<gene>
    <name evidence="1" type="ORF">HS088_TW12G00273</name>
</gene>
<dbReference type="InParanoid" id="A0A7J7CY95"/>
<keyword evidence="2" id="KW-1185">Reference proteome</keyword>
<accession>A0A7J7CY95</accession>
<comment type="caution">
    <text evidence="1">The sequence shown here is derived from an EMBL/GenBank/DDBJ whole genome shotgun (WGS) entry which is preliminary data.</text>
</comment>
<dbReference type="AlphaFoldDB" id="A0A7J7CY95"/>